<evidence type="ECO:0000256" key="1">
    <source>
        <dbReference type="SAM" id="SignalP"/>
    </source>
</evidence>
<dbReference type="EMBL" id="LLZS01000009">
    <property type="protein sequence ID" value="KUR70334.1"/>
    <property type="molecule type" value="Genomic_DNA"/>
</dbReference>
<dbReference type="SUPFAM" id="SSF56935">
    <property type="entry name" value="Porins"/>
    <property type="match status" value="1"/>
</dbReference>
<sequence>MSACNLDRKTGRAGLNPARVKRGLGLSAALVALLVGGSALAQAAPGDAAQAAAAPAAQAAAPSPDAMTNLIRLLVAKGTLTQADGDALLAQAQAEADKARLAAAPPPPPPPVAEGAVRVSRVPEAVRAQIRDEIRGEIMAQAASEGWVTKDQAAPEWTKRLRLFGDVRVRSQSALYSRSNSNQIFDFTRMTATGEPIDLARLASYQFLNTRKDRTDARYRARLGLEANVVKGVTATLVLGTGEDNSPISENASLGGGFAKRSIFVDTAEIKVKPTDWATLHFGRFENPFNTTPLLYDEDLRFDGLSASLKWAGLFGKDSGVTLTGGAFPLDYGDGNFPSVAVNKQSFPNKWLYAGEIKLTAPITDTLAVDASAGYHSFRNVQGQLSEPCNLDLGNFCSTDGFQPQFLRKGNTLFTIRNLVTNSAGVYPQLFGLKFDYRILDLNLALRVPVSENVTARLAGEYVKNLGFKRADICSGLYDTAQAFLVQPYNNYGADGNAARNICTKTNPTSFIGGDTGWLVNASIGYPKVVKKGAWNAFAEYRYLESDAVLDAYTDSDFHLGGTNAKGYVVGAEYGLADRLSLRARWFSANEISGEPLAIDVLQIDFMARF</sequence>
<evidence type="ECO:0008006" key="4">
    <source>
        <dbReference type="Google" id="ProtNLM"/>
    </source>
</evidence>
<organism evidence="2 3">
    <name type="scientific">Novosphingobium fuchskuhlense</name>
    <dbReference type="NCBI Taxonomy" id="1117702"/>
    <lineage>
        <taxon>Bacteria</taxon>
        <taxon>Pseudomonadati</taxon>
        <taxon>Pseudomonadota</taxon>
        <taxon>Alphaproteobacteria</taxon>
        <taxon>Sphingomonadales</taxon>
        <taxon>Sphingomonadaceae</taxon>
        <taxon>Novosphingobium</taxon>
    </lineage>
</organism>
<accession>A0A117UT32</accession>
<reference evidence="2 3" key="1">
    <citation type="submission" date="2015-10" db="EMBL/GenBank/DDBJ databases">
        <title>Draft genome sequence of Novosphingobium fuchskuhlense DSM 25065 isolated from a surface water sample of the southwest basin of Lake Grosse Fuchskuhle.</title>
        <authorList>
            <person name="Ruckert C."/>
            <person name="Winkler A."/>
            <person name="Glaeser J."/>
            <person name="Grossart H.-P."/>
            <person name="Kalinowski J."/>
            <person name="Glaeser S."/>
        </authorList>
    </citation>
    <scope>NUCLEOTIDE SEQUENCE [LARGE SCALE GENOMIC DNA]</scope>
    <source>
        <strain evidence="2 3">FNE08-7</strain>
    </source>
</reference>
<dbReference type="Proteomes" id="UP000058012">
    <property type="component" value="Unassembled WGS sequence"/>
</dbReference>
<dbReference type="RefSeq" id="WP_067913228.1">
    <property type="nucleotide sequence ID" value="NZ_KQ954246.1"/>
</dbReference>
<dbReference type="Gene3D" id="2.40.160.10">
    <property type="entry name" value="Porin"/>
    <property type="match status" value="1"/>
</dbReference>
<dbReference type="Pfam" id="PF16930">
    <property type="entry name" value="Porin_5"/>
    <property type="match status" value="1"/>
</dbReference>
<protein>
    <recommendedName>
        <fullName evidence="4">Porin</fullName>
    </recommendedName>
</protein>
<feature type="signal peptide" evidence="1">
    <location>
        <begin position="1"/>
        <end position="43"/>
    </location>
</feature>
<name>A0A117UT32_9SPHN</name>
<dbReference type="InterPro" id="IPR032638">
    <property type="entry name" value="Porin_5"/>
</dbReference>
<gene>
    <name evidence="2" type="ORF">AQZ52_15925</name>
</gene>
<dbReference type="STRING" id="1117702.AQZ52_15925"/>
<feature type="chain" id="PRO_5007156911" description="Porin" evidence="1">
    <location>
        <begin position="44"/>
        <end position="610"/>
    </location>
</feature>
<keyword evidence="3" id="KW-1185">Reference proteome</keyword>
<evidence type="ECO:0000313" key="2">
    <source>
        <dbReference type="EMBL" id="KUR70334.1"/>
    </source>
</evidence>
<proteinExistence type="predicted"/>
<evidence type="ECO:0000313" key="3">
    <source>
        <dbReference type="Proteomes" id="UP000058012"/>
    </source>
</evidence>
<dbReference type="InterPro" id="IPR023614">
    <property type="entry name" value="Porin_dom_sf"/>
</dbReference>
<dbReference type="AlphaFoldDB" id="A0A117UT32"/>
<dbReference type="OrthoDB" id="5372286at2"/>
<comment type="caution">
    <text evidence="2">The sequence shown here is derived from an EMBL/GenBank/DDBJ whole genome shotgun (WGS) entry which is preliminary data.</text>
</comment>
<keyword evidence="1" id="KW-0732">Signal</keyword>